<feature type="region of interest" description="Disordered" evidence="1">
    <location>
        <begin position="1811"/>
        <end position="1862"/>
    </location>
</feature>
<evidence type="ECO:0000313" key="2">
    <source>
        <dbReference type="EMBL" id="RZU24492.1"/>
    </source>
</evidence>
<feature type="compositionally biased region" description="Basic residues" evidence="1">
    <location>
        <begin position="198"/>
        <end position="210"/>
    </location>
</feature>
<feature type="compositionally biased region" description="Polar residues" evidence="1">
    <location>
        <begin position="16"/>
        <end position="26"/>
    </location>
</feature>
<evidence type="ECO:0000256" key="1">
    <source>
        <dbReference type="SAM" id="MobiDB-lite"/>
    </source>
</evidence>
<protein>
    <submittedName>
        <fullName evidence="2">Uncharacterized protein</fullName>
    </submittedName>
</protein>
<dbReference type="Proteomes" id="UP000292027">
    <property type="component" value="Unassembled WGS sequence"/>
</dbReference>
<feature type="compositionally biased region" description="Gly residues" evidence="1">
    <location>
        <begin position="1849"/>
        <end position="1858"/>
    </location>
</feature>
<feature type="compositionally biased region" description="Basic and acidic residues" evidence="1">
    <location>
        <begin position="1"/>
        <end position="14"/>
    </location>
</feature>
<name>A0A4Q7XL37_9ACTN</name>
<evidence type="ECO:0000313" key="3">
    <source>
        <dbReference type="Proteomes" id="UP000292027"/>
    </source>
</evidence>
<feature type="region of interest" description="Disordered" evidence="1">
    <location>
        <begin position="2077"/>
        <end position="2133"/>
    </location>
</feature>
<sequence>MTTGEHLDTQREGVSRLTTPISSAADPTTRARWAVGTALGILHPSAVPLRNGRVWLTGRDDMVPAYVMRALEAQLARRAADRAADDRLLAEAVCVLGAEVARARGQVPARGAVGALDQYLRGPGLDQSRRTEAEALLRYALTSAAPDDPEAAARLDRLPGSARPVALSTIVSASATISRDALVLGVNGPVNGPPNRPAGRRHRAPVGNNHRRAEGRRVWTSQVHGTGLVTGAGGRPSGQTDLTGSGALTALAAMNQVDLAASVTDQPTVDLQRQLAILRTTATDVPQHVRVEIGKTTLGAMAQGIIRSGTADDPHILQISPRLADEQLRHVWTHQLSLMTQEIAAARADRPRGVLRRLKSVFGHERSDRRLNADHAAYQVMVRDWQQARAETLANGAPSGPRSLSDLERDLNGLARTIRRHGGAEPVLPWSAEAIAGPDATAFGVAAARASERPAPHSVAHLREEVVTQIQSLEASVTELQSQSATKADTAQTAAESAEETKRKADEEEQGLDVGAAERARMLRVNATAAENRSTRHKEISAAYGDAAAEAQHALTAYRTLLDGIDSGGSQGQLKALADAARSQVTKYEQSCNAAMPVADVLMTGTPEGAPVELPVDVINEELAANGASRQLPRTGPLPLESAEYRLLLSQDGMVFPVPGDGDGSISEMPEVRVRMRARNIREITRRDFEMAEQMSGTLGEGGISAGTTNTHSGSTTVGLNLQPIIALAAPGTPLHAAAQLTTPKLEVTHGHTLADNAGESGYHMRGRVSVHRGESLLVEWDGVLEVEVRNSPTEPWSPVRSIDAGTQQTWVASPYTVKSAAKTVTLAGLGRAQDVTGEFPRYTMDNVDGLRGVATDVLRKAQERYGDLDEVTASHISGLIVTDTPRLIHDMSRPGGVTRSFRAADNNEYELTWELTPDWSKAELVGEFSFEMGMEDVPVGFLGGNASQTYGASLTGTGSLSFPGVRDAAHPLGAATALNDVGGSGVNLSPSVSAGRNVSRQGGQNISNTTISPVVHRFMGTQGVKVPLQATATLRRVGDRKPPIVSNGACTAHMRVAEGDLLRAGGRADAKAVQRDEHDAIRMDQDGRALLRTDPEPPTGPQTAPPWMGRGPGQIRGVGQGLVQNIVGADAACHDALVGLRAQGLVPELDEYDRPRGDRPATRAQLANHERVVQAISAARLGAGMNEACQGGLIVVLEDEGFAGTPRWRPYRLTVDQEYDKNTGAFVSEGRGTSTNENQVPLGISSVASSRTIGRSSSVPVSAGIEAGIAPAKGVRGWAAKLGVKASRSAFMRNMSWTAGLRINRVTLSESTEPLDRVKQKIRIKFAEITDKGDATPLADVLGSMEIAYDSPLARAGTPMLAQAQAPTAEAVEQAMPVAVDAGNAADALVDAIPAIRADSTALPALHAALAPTSLVANRDWMNGTYKPTFMVVQAPGNPLHALRDGTILPQQYQVHIRGEAVSLTHVAMTQQNSVDINFTMSDVGYTSGTSTSGGVSGRASGGPVAADGSAYSGGLSLGRTGGTAQSTTVSETSGEERLLINAGTHHQFLEQYRMFADIVHNGQVVKTVPLPDATVQKLMAERRAMELYASGKLDLPLSAVSDAAERYLNDKLPLSPRVRGGFVRRYTLEKQGVTTGLAATHTTERFAAKLRAEGLTAADQYQTEDERLTASMDQSDELARTGRTMHATGPYKDSLGAAEVEKLVVVSGQLTQPADLAPQIEAQIDEIAPGLRNASPVLQAGVEIGFKPENLGGQLDDMLGPAGIEIPLEAPLDGRKHPDVMIGVVQARFEGDVIVRTVLTDKDGNILTDEHGRPKLAPEQAGGAEQGYDYEQRDRSVSRTKSISVGADGGVPGAGGVNPTAGVATDLTTTDTLGDGHQNTVLRRHGNFVRNLAERKVVFTTQVVRLHNAGAAAMSSTSAKLRRLDPDANVTRSAPRELTATLYTMMPEGELKDGPTPQTAELAEERPDHRTVRLPEGAMPLRSVPFGRGEKKQDQLFDNLSAVLRQPQYLGRRGLADFRHLIRATLKPSALKAKIGRLLDGGIDLVPMARPGNGKTMINVTVNSVPVGWELDGDPSPGQEGHVWRSQRVARSGSARNRRTPLTATGGLDGGIASVSGSMGEQVKEQTGDANGSRLELSRFLEGQMVTVRIPVVYDATIRTSTDDGRGEQVTKKTAHVPNLANGQMYVRMLAHRYLEGLRQLEQGAALDSVLADSRLQAVQEKLGRPDIVMTEYGEGKDAALYQPYRPLLAAIDQAQATQKPVVLLVKEADGTQRKYQALPGDPTRNRPATLLGVNDGGFASAFATLNRQLARMAEGRVDLRELYNTSSPDGSFSGKVAAELEKSGVPRDVLKALDYTTAARTMTPAAAPAAHHPSSGRTIAPTGHGQTMSGP</sequence>
<reference evidence="2 3" key="1">
    <citation type="journal article" date="2015" name="Stand. Genomic Sci.">
        <title>Genomic Encyclopedia of Bacterial and Archaeal Type Strains, Phase III: the genomes of soil and plant-associated and newly described type strains.</title>
        <authorList>
            <person name="Whitman W.B."/>
            <person name="Woyke T."/>
            <person name="Klenk H.P."/>
            <person name="Zhou Y."/>
            <person name="Lilburn T.G."/>
            <person name="Beck B.J."/>
            <person name="De Vos P."/>
            <person name="Vandamme P."/>
            <person name="Eisen J.A."/>
            <person name="Garrity G."/>
            <person name="Hugenholtz P."/>
            <person name="Kyrpides N.C."/>
        </authorList>
    </citation>
    <scope>NUCLEOTIDE SEQUENCE [LARGE SCALE GENOMIC DNA]</scope>
    <source>
        <strain evidence="2 3">VKM Ac-2540</strain>
    </source>
</reference>
<feature type="region of interest" description="Disordered" evidence="1">
    <location>
        <begin position="480"/>
        <end position="516"/>
    </location>
</feature>
<feature type="region of interest" description="Disordered" evidence="1">
    <location>
        <begin position="2367"/>
        <end position="2394"/>
    </location>
</feature>
<feature type="region of interest" description="Disordered" evidence="1">
    <location>
        <begin position="189"/>
        <end position="210"/>
    </location>
</feature>
<feature type="region of interest" description="Disordered" evidence="1">
    <location>
        <begin position="1091"/>
        <end position="1110"/>
    </location>
</feature>
<keyword evidence="3" id="KW-1185">Reference proteome</keyword>
<organism evidence="2 3">
    <name type="scientific">Kribbella rubisoli</name>
    <dbReference type="NCBI Taxonomy" id="3075929"/>
    <lineage>
        <taxon>Bacteria</taxon>
        <taxon>Bacillati</taxon>
        <taxon>Actinomycetota</taxon>
        <taxon>Actinomycetes</taxon>
        <taxon>Propionibacteriales</taxon>
        <taxon>Kribbellaceae</taxon>
        <taxon>Kribbella</taxon>
    </lineage>
</organism>
<proteinExistence type="predicted"/>
<comment type="caution">
    <text evidence="2">The sequence shown here is derived from an EMBL/GenBank/DDBJ whole genome shotgun (WGS) entry which is preliminary data.</text>
</comment>
<feature type="region of interest" description="Disordered" evidence="1">
    <location>
        <begin position="1"/>
        <end position="26"/>
    </location>
</feature>
<accession>A0A4Q7XL37</accession>
<gene>
    <name evidence="2" type="ORF">EV645_0134</name>
</gene>
<dbReference type="EMBL" id="SHKR01000001">
    <property type="protein sequence ID" value="RZU24492.1"/>
    <property type="molecule type" value="Genomic_DNA"/>
</dbReference>